<dbReference type="PANTHER" id="PTHR44051">
    <property type="entry name" value="GLUTATHIONE S-TRANSFERASE-RELATED"/>
    <property type="match status" value="1"/>
</dbReference>
<gene>
    <name evidence="4" type="ORF">I312_06080</name>
</gene>
<dbReference type="Pfam" id="PF13417">
    <property type="entry name" value="GST_N_3"/>
    <property type="match status" value="1"/>
</dbReference>
<evidence type="ECO:0000259" key="2">
    <source>
        <dbReference type="PROSITE" id="PS50404"/>
    </source>
</evidence>
<evidence type="ECO:0000313" key="4">
    <source>
        <dbReference type="EMBL" id="KIR44738.1"/>
    </source>
</evidence>
<name>A0A0D0U904_CRYGA</name>
<evidence type="ECO:0000256" key="1">
    <source>
        <dbReference type="ARBA" id="ARBA00007409"/>
    </source>
</evidence>
<dbReference type="PANTHER" id="PTHR44051:SF9">
    <property type="entry name" value="GLUTATHIONE S-TRANSFERASE 1"/>
    <property type="match status" value="1"/>
</dbReference>
<dbReference type="SUPFAM" id="SSF47616">
    <property type="entry name" value="GST C-terminal domain-like"/>
    <property type="match status" value="1"/>
</dbReference>
<protein>
    <submittedName>
        <fullName evidence="4">Unplaced genomic scaffold supercont1.23, whole genome shotgun sequence</fullName>
    </submittedName>
</protein>
<dbReference type="AlphaFoldDB" id="A0A0D0U904"/>
<dbReference type="InterPro" id="IPR010987">
    <property type="entry name" value="Glutathione-S-Trfase_C-like"/>
</dbReference>
<dbReference type="HOGENOM" id="CLU_011226_15_5_1"/>
<dbReference type="Gene3D" id="3.40.30.10">
    <property type="entry name" value="Glutaredoxin"/>
    <property type="match status" value="1"/>
</dbReference>
<dbReference type="InterPro" id="IPR036249">
    <property type="entry name" value="Thioredoxin-like_sf"/>
</dbReference>
<comment type="similarity">
    <text evidence="1">Belongs to the GST superfamily.</text>
</comment>
<proteinExistence type="inferred from homology"/>
<dbReference type="PROSITE" id="PS50405">
    <property type="entry name" value="GST_CTER"/>
    <property type="match status" value="1"/>
</dbReference>
<evidence type="ECO:0000259" key="3">
    <source>
        <dbReference type="PROSITE" id="PS50405"/>
    </source>
</evidence>
<dbReference type="InterPro" id="IPR036282">
    <property type="entry name" value="Glutathione-S-Trfase_C_sf"/>
</dbReference>
<accession>A0A0D0U904</accession>
<dbReference type="PROSITE" id="PS50404">
    <property type="entry name" value="GST_NTER"/>
    <property type="match status" value="1"/>
</dbReference>
<dbReference type="InterPro" id="IPR004045">
    <property type="entry name" value="Glutathione_S-Trfase_N"/>
</dbReference>
<dbReference type="CDD" id="cd03046">
    <property type="entry name" value="GST_N_GTT1_like"/>
    <property type="match status" value="1"/>
</dbReference>
<dbReference type="EMBL" id="KN847995">
    <property type="protein sequence ID" value="KIR44738.1"/>
    <property type="molecule type" value="Genomic_DNA"/>
</dbReference>
<sequence length="249" mass="27769">MPHQITLHHLNLSRSDRIFWTLEELKLPYEVVVHFRLPTRSAPPSLHKVSPLGRAPALILDGRLLTESAYIIHTLLSLPEVQQAAQNGEIDVQVDNTNEDVFWSHFAEGSMMNLFQAMATVGASSHGWLSGKVPGLPEMSEDEKKGIQKYSSWVQDGYFRPNIQSTIDFAEDFLAKQDAPFFSGTSKPGEGDFMMFFAIDSLIGGSRADMGFKVGANLKKWYDTILSRPAAEKAVERLKQEEGSAKSKI</sequence>
<feature type="domain" description="GST N-terminal" evidence="2">
    <location>
        <begin position="2"/>
        <end position="83"/>
    </location>
</feature>
<feature type="domain" description="GST C-terminal" evidence="3">
    <location>
        <begin position="96"/>
        <end position="249"/>
    </location>
</feature>
<reference evidence="4" key="1">
    <citation type="submission" date="2015-01" db="EMBL/GenBank/DDBJ databases">
        <title>The Genome Sequence of Cryptococcus gattii CA1280.</title>
        <authorList>
            <consortium name="The Broad Institute Genomics Platform"/>
            <person name="Cuomo C."/>
            <person name="Litvintseva A."/>
            <person name="Chen Y."/>
            <person name="Heitman J."/>
            <person name="Sun S."/>
            <person name="Springer D."/>
            <person name="Dromer F."/>
            <person name="Young S."/>
            <person name="Zeng Q."/>
            <person name="Gargeya S."/>
            <person name="Abouelleil A."/>
            <person name="Alvarado L."/>
            <person name="Chapman S.B."/>
            <person name="Gainer-Dewar J."/>
            <person name="Goldberg J."/>
            <person name="Griggs A."/>
            <person name="Gujja S."/>
            <person name="Hansen M."/>
            <person name="Howarth C."/>
            <person name="Imamovic A."/>
            <person name="Larimer J."/>
            <person name="Murphy C."/>
            <person name="Naylor J."/>
            <person name="Pearson M."/>
            <person name="Priest M."/>
            <person name="Roberts A."/>
            <person name="Saif S."/>
            <person name="Shea T."/>
            <person name="Sykes S."/>
            <person name="Wortman J."/>
            <person name="Nusbaum C."/>
            <person name="Birren B."/>
        </authorList>
    </citation>
    <scope>NUCLEOTIDE SEQUENCE [LARGE SCALE GENOMIC DNA]</scope>
    <source>
        <strain evidence="4">CA1280</strain>
    </source>
</reference>
<dbReference type="OrthoDB" id="2098326at2759"/>
<organism evidence="4">
    <name type="scientific">Cryptococcus bacillisporus CA1280</name>
    <dbReference type="NCBI Taxonomy" id="1296109"/>
    <lineage>
        <taxon>Eukaryota</taxon>
        <taxon>Fungi</taxon>
        <taxon>Dikarya</taxon>
        <taxon>Basidiomycota</taxon>
        <taxon>Agaricomycotina</taxon>
        <taxon>Tremellomycetes</taxon>
        <taxon>Tremellales</taxon>
        <taxon>Cryptococcaceae</taxon>
        <taxon>Cryptococcus</taxon>
        <taxon>Cryptococcus gattii species complex</taxon>
    </lineage>
</organism>
<dbReference type="SUPFAM" id="SSF52833">
    <property type="entry name" value="Thioredoxin-like"/>
    <property type="match status" value="1"/>
</dbReference>